<dbReference type="Pfam" id="PF17848">
    <property type="entry name" value="Zn_ribbon_ACC"/>
    <property type="match status" value="1"/>
</dbReference>
<keyword evidence="13" id="KW-0963">Cytoplasm</keyword>
<feature type="domain" description="CoA carboxyltransferase N-terminal" evidence="14">
    <location>
        <begin position="21"/>
        <end position="285"/>
    </location>
</feature>
<comment type="subcellular location">
    <subcellularLocation>
        <location evidence="1 13">Cytoplasm</location>
    </subcellularLocation>
</comment>
<evidence type="ECO:0000256" key="4">
    <source>
        <dbReference type="ARBA" id="ARBA00022723"/>
    </source>
</evidence>
<feature type="binding site" evidence="13">
    <location>
        <position position="47"/>
    </location>
    <ligand>
        <name>Zn(2+)</name>
        <dbReference type="ChEBI" id="CHEBI:29105"/>
    </ligand>
</feature>
<keyword evidence="6 13" id="KW-0863">Zinc-finger</keyword>
<feature type="zinc finger region" description="C4-type" evidence="13">
    <location>
        <begin position="25"/>
        <end position="47"/>
    </location>
</feature>
<dbReference type="Proteomes" id="UP001151081">
    <property type="component" value="Unassembled WGS sequence"/>
</dbReference>
<comment type="pathway">
    <text evidence="13">Lipid metabolism; malonyl-CoA biosynthesis; malonyl-CoA from acetyl-CoA: step 1/1.</text>
</comment>
<evidence type="ECO:0000256" key="11">
    <source>
        <dbReference type="ARBA" id="ARBA00023160"/>
    </source>
</evidence>
<dbReference type="GO" id="GO:0005524">
    <property type="term" value="F:ATP binding"/>
    <property type="evidence" value="ECO:0007669"/>
    <property type="project" value="UniProtKB-KW"/>
</dbReference>
<comment type="catalytic activity">
    <reaction evidence="13">
        <text>N(6)-carboxybiotinyl-L-lysyl-[protein] + acetyl-CoA = N(6)-biotinyl-L-lysyl-[protein] + malonyl-CoA</text>
        <dbReference type="Rhea" id="RHEA:54728"/>
        <dbReference type="Rhea" id="RHEA-COMP:10505"/>
        <dbReference type="Rhea" id="RHEA-COMP:10506"/>
        <dbReference type="ChEBI" id="CHEBI:57288"/>
        <dbReference type="ChEBI" id="CHEBI:57384"/>
        <dbReference type="ChEBI" id="CHEBI:83144"/>
        <dbReference type="ChEBI" id="CHEBI:83145"/>
        <dbReference type="EC" id="2.1.3.15"/>
    </reaction>
</comment>
<comment type="similarity">
    <text evidence="13">Belongs to the AccD/PCCB family.</text>
</comment>
<dbReference type="InterPro" id="IPR029045">
    <property type="entry name" value="ClpP/crotonase-like_dom_sf"/>
</dbReference>
<sequence>MSWPDKTPPSAGEKRSIGAGVFRRCEGCGETVTAADLAANFEVCPRCEHHHKLSAAGWRALLCDEGALEAWDEHLVPDDPLRFSDGRSYKDRVSAAQKKTSAREAIEIGKASLGGRPIGYGAFVFAFMGGSMGSVVGEKITRLFERAAEEELPVVLLSASGGARMQEGILSLMQMAKSVAALERFRQRRLPFLSVLLHPTTGGVAASFAFLGDVNIAEPKALIGFAGPRVIETTIRQTLPPGFQRAEFLLEHGMIDAIVPRLMMKQTIGLLLDHLQDGRAARTPR</sequence>
<evidence type="ECO:0000256" key="8">
    <source>
        <dbReference type="ARBA" id="ARBA00022833"/>
    </source>
</evidence>
<comment type="subunit">
    <text evidence="13">Acetyl-CoA carboxylase is a heterohexamer composed of biotin carboxyl carrier protein (AccB), biotin carboxylase (AccC) and two subunits each of ACCase subunit alpha (AccA) and ACCase subunit beta (AccD).</text>
</comment>
<dbReference type="GO" id="GO:0009317">
    <property type="term" value="C:acetyl-CoA carboxylase complex"/>
    <property type="evidence" value="ECO:0007669"/>
    <property type="project" value="InterPro"/>
</dbReference>
<feature type="binding site" evidence="13">
    <location>
        <position position="28"/>
    </location>
    <ligand>
        <name>Zn(2+)</name>
        <dbReference type="ChEBI" id="CHEBI:29105"/>
    </ligand>
</feature>
<dbReference type="SUPFAM" id="SSF52096">
    <property type="entry name" value="ClpP/crotonase"/>
    <property type="match status" value="1"/>
</dbReference>
<dbReference type="EC" id="2.1.3.15" evidence="13"/>
<keyword evidence="15" id="KW-0436">Ligase</keyword>
<evidence type="ECO:0000256" key="9">
    <source>
        <dbReference type="ARBA" id="ARBA00022840"/>
    </source>
</evidence>
<feature type="binding site" evidence="13">
    <location>
        <position position="44"/>
    </location>
    <ligand>
        <name>Zn(2+)</name>
        <dbReference type="ChEBI" id="CHEBI:29105"/>
    </ligand>
</feature>
<gene>
    <name evidence="13" type="primary">accD</name>
    <name evidence="15" type="ORF">KEG57_20000</name>
</gene>
<comment type="cofactor">
    <cofactor evidence="13">
        <name>Zn(2+)</name>
        <dbReference type="ChEBI" id="CHEBI:29105"/>
    </cofactor>
    <text evidence="13">Binds 1 zinc ion per subunit.</text>
</comment>
<dbReference type="InterPro" id="IPR011762">
    <property type="entry name" value="COA_CT_N"/>
</dbReference>
<evidence type="ECO:0000256" key="13">
    <source>
        <dbReference type="HAMAP-Rule" id="MF_01395"/>
    </source>
</evidence>
<dbReference type="Gene3D" id="3.90.226.10">
    <property type="entry name" value="2-enoyl-CoA Hydratase, Chain A, domain 1"/>
    <property type="match status" value="1"/>
</dbReference>
<keyword evidence="4 13" id="KW-0479">Metal-binding</keyword>
<evidence type="ECO:0000256" key="2">
    <source>
        <dbReference type="ARBA" id="ARBA00022516"/>
    </source>
</evidence>
<keyword evidence="7 13" id="KW-0276">Fatty acid metabolism</keyword>
<proteinExistence type="inferred from homology"/>
<dbReference type="NCBIfam" id="TIGR00515">
    <property type="entry name" value="accD"/>
    <property type="match status" value="1"/>
</dbReference>
<comment type="function">
    <text evidence="12 13">Component of the acetyl coenzyme A carboxylase (ACC) complex. Biotin carboxylase (BC) catalyzes the carboxylation of biotin on its carrier protein (BCCP) and then the CO(2) group is transferred by the transcarboxylase to acetyl-CoA to form malonyl-CoA.</text>
</comment>
<evidence type="ECO:0000313" key="15">
    <source>
        <dbReference type="EMBL" id="MDC3982806.1"/>
    </source>
</evidence>
<comment type="caution">
    <text evidence="15">The sequence shown here is derived from an EMBL/GenBank/DDBJ whole genome shotgun (WGS) entry which is preliminary data.</text>
</comment>
<feature type="binding site" evidence="13">
    <location>
        <position position="25"/>
    </location>
    <ligand>
        <name>Zn(2+)</name>
        <dbReference type="ChEBI" id="CHEBI:29105"/>
    </ligand>
</feature>
<keyword evidence="5 13" id="KW-0547">Nucleotide-binding</keyword>
<evidence type="ECO:0000256" key="12">
    <source>
        <dbReference type="ARBA" id="ARBA00025280"/>
    </source>
</evidence>
<reference evidence="15 16" key="1">
    <citation type="submission" date="2021-04" db="EMBL/GenBank/DDBJ databases">
        <title>Genome analysis of Polyangium sp.</title>
        <authorList>
            <person name="Li Y."/>
            <person name="Wang J."/>
        </authorList>
    </citation>
    <scope>NUCLEOTIDE SEQUENCE [LARGE SCALE GENOMIC DNA]</scope>
    <source>
        <strain evidence="15 16">SDU14</strain>
    </source>
</reference>
<keyword evidence="9 13" id="KW-0067">ATP-binding</keyword>
<protein>
    <recommendedName>
        <fullName evidence="13">Acetyl-coenzyme A carboxylase carboxyl transferase subunit beta</fullName>
        <shortName evidence="13">ACCase subunit beta</shortName>
        <shortName evidence="13">Acetyl-CoA carboxylase carboxyltransferase subunit beta</shortName>
        <ecNumber evidence="13">2.1.3.15</ecNumber>
    </recommendedName>
</protein>
<organism evidence="15 16">
    <name type="scientific">Polyangium jinanense</name>
    <dbReference type="NCBI Taxonomy" id="2829994"/>
    <lineage>
        <taxon>Bacteria</taxon>
        <taxon>Pseudomonadati</taxon>
        <taxon>Myxococcota</taxon>
        <taxon>Polyangia</taxon>
        <taxon>Polyangiales</taxon>
        <taxon>Polyangiaceae</taxon>
        <taxon>Polyangium</taxon>
    </lineage>
</organism>
<dbReference type="GO" id="GO:0006633">
    <property type="term" value="P:fatty acid biosynthetic process"/>
    <property type="evidence" value="ECO:0007669"/>
    <property type="project" value="UniProtKB-KW"/>
</dbReference>
<dbReference type="InterPro" id="IPR041010">
    <property type="entry name" value="Znf-ACC"/>
</dbReference>
<dbReference type="HAMAP" id="MF_01395">
    <property type="entry name" value="AcetylCoA_CT_beta"/>
    <property type="match status" value="1"/>
</dbReference>
<evidence type="ECO:0000256" key="6">
    <source>
        <dbReference type="ARBA" id="ARBA00022771"/>
    </source>
</evidence>
<dbReference type="GO" id="GO:0016743">
    <property type="term" value="F:carboxyl- or carbamoyltransferase activity"/>
    <property type="evidence" value="ECO:0007669"/>
    <property type="project" value="UniProtKB-UniRule"/>
</dbReference>
<dbReference type="PANTHER" id="PTHR42995:SF5">
    <property type="entry name" value="ACETYL-COENZYME A CARBOXYLASE CARBOXYL TRANSFERASE SUBUNIT BETA, CHLOROPLASTIC"/>
    <property type="match status" value="1"/>
</dbReference>
<dbReference type="PROSITE" id="PS50980">
    <property type="entry name" value="COA_CT_NTER"/>
    <property type="match status" value="1"/>
</dbReference>
<evidence type="ECO:0000256" key="1">
    <source>
        <dbReference type="ARBA" id="ARBA00004496"/>
    </source>
</evidence>
<name>A0A9X4ASS6_9BACT</name>
<dbReference type="EMBL" id="JAGTJJ010000010">
    <property type="protein sequence ID" value="MDC3982806.1"/>
    <property type="molecule type" value="Genomic_DNA"/>
</dbReference>
<keyword evidence="8 13" id="KW-0862">Zinc</keyword>
<dbReference type="AlphaFoldDB" id="A0A9X4ASS6"/>
<evidence type="ECO:0000256" key="5">
    <source>
        <dbReference type="ARBA" id="ARBA00022741"/>
    </source>
</evidence>
<evidence type="ECO:0000256" key="3">
    <source>
        <dbReference type="ARBA" id="ARBA00022679"/>
    </source>
</evidence>
<dbReference type="InterPro" id="IPR034733">
    <property type="entry name" value="AcCoA_carboxyl_beta"/>
</dbReference>
<dbReference type="PRINTS" id="PR01070">
    <property type="entry name" value="ACCCTRFRASEB"/>
</dbReference>
<dbReference type="PANTHER" id="PTHR42995">
    <property type="entry name" value="ACETYL-COENZYME A CARBOXYLASE CARBOXYL TRANSFERASE SUBUNIT BETA, CHLOROPLASTIC"/>
    <property type="match status" value="1"/>
</dbReference>
<dbReference type="InterPro" id="IPR000438">
    <property type="entry name" value="Acetyl_CoA_COase_Trfase_b_su"/>
</dbReference>
<keyword evidence="16" id="KW-1185">Reference proteome</keyword>
<dbReference type="GO" id="GO:2001295">
    <property type="term" value="P:malonyl-CoA biosynthetic process"/>
    <property type="evidence" value="ECO:0007669"/>
    <property type="project" value="UniProtKB-UniRule"/>
</dbReference>
<keyword evidence="10 13" id="KW-0443">Lipid metabolism</keyword>
<evidence type="ECO:0000256" key="7">
    <source>
        <dbReference type="ARBA" id="ARBA00022832"/>
    </source>
</evidence>
<evidence type="ECO:0000313" key="16">
    <source>
        <dbReference type="Proteomes" id="UP001151081"/>
    </source>
</evidence>
<evidence type="ECO:0000256" key="10">
    <source>
        <dbReference type="ARBA" id="ARBA00023098"/>
    </source>
</evidence>
<evidence type="ECO:0000259" key="14">
    <source>
        <dbReference type="PROSITE" id="PS50980"/>
    </source>
</evidence>
<dbReference type="RefSeq" id="WP_272426967.1">
    <property type="nucleotide sequence ID" value="NZ_JAGTJJ010000010.1"/>
</dbReference>
<dbReference type="Pfam" id="PF01039">
    <property type="entry name" value="Carboxyl_trans"/>
    <property type="match status" value="1"/>
</dbReference>
<accession>A0A9X4ASS6</accession>
<keyword evidence="3 13" id="KW-0808">Transferase</keyword>
<dbReference type="GO" id="GO:0003989">
    <property type="term" value="F:acetyl-CoA carboxylase activity"/>
    <property type="evidence" value="ECO:0007669"/>
    <property type="project" value="InterPro"/>
</dbReference>
<keyword evidence="11 13" id="KW-0275">Fatty acid biosynthesis</keyword>
<keyword evidence="2 13" id="KW-0444">Lipid biosynthesis</keyword>
<dbReference type="GO" id="GO:0008270">
    <property type="term" value="F:zinc ion binding"/>
    <property type="evidence" value="ECO:0007669"/>
    <property type="project" value="UniProtKB-UniRule"/>
</dbReference>